<keyword evidence="3" id="KW-1185">Reference proteome</keyword>
<dbReference type="Proteomes" id="UP000632740">
    <property type="component" value="Unassembled WGS sequence"/>
</dbReference>
<keyword evidence="1" id="KW-0812">Transmembrane</keyword>
<evidence type="ECO:0000313" key="2">
    <source>
        <dbReference type="EMBL" id="GIG22946.1"/>
    </source>
</evidence>
<dbReference type="EMBL" id="BONK01000014">
    <property type="protein sequence ID" value="GIG22946.1"/>
    <property type="molecule type" value="Genomic_DNA"/>
</dbReference>
<evidence type="ECO:0000256" key="1">
    <source>
        <dbReference type="SAM" id="Phobius"/>
    </source>
</evidence>
<proteinExistence type="predicted"/>
<reference evidence="2" key="1">
    <citation type="submission" date="2021-01" db="EMBL/GenBank/DDBJ databases">
        <title>Whole genome shotgun sequence of Cellulomonas chitinilytica NBRC 110799.</title>
        <authorList>
            <person name="Komaki H."/>
            <person name="Tamura T."/>
        </authorList>
    </citation>
    <scope>NUCLEOTIDE SEQUENCE</scope>
    <source>
        <strain evidence="2">NBRC 110799</strain>
    </source>
</reference>
<feature type="transmembrane region" description="Helical" evidence="1">
    <location>
        <begin position="59"/>
        <end position="85"/>
    </location>
</feature>
<comment type="caution">
    <text evidence="2">The sequence shown here is derived from an EMBL/GenBank/DDBJ whole genome shotgun (WGS) entry which is preliminary data.</text>
</comment>
<keyword evidence="1" id="KW-0472">Membrane</keyword>
<dbReference type="AlphaFoldDB" id="A0A919P3U9"/>
<evidence type="ECO:0000313" key="3">
    <source>
        <dbReference type="Proteomes" id="UP000632740"/>
    </source>
</evidence>
<dbReference type="RefSeq" id="WP_203757952.1">
    <property type="nucleotide sequence ID" value="NZ_BONK01000014.1"/>
</dbReference>
<feature type="transmembrane region" description="Helical" evidence="1">
    <location>
        <begin position="15"/>
        <end position="47"/>
    </location>
</feature>
<accession>A0A919P3U9</accession>
<keyword evidence="1" id="KW-1133">Transmembrane helix</keyword>
<protein>
    <submittedName>
        <fullName evidence="2">Uncharacterized protein</fullName>
    </submittedName>
</protein>
<sequence length="88" mass="9385">MAIYGTPVRTVDHDLAWAATLVVATVLCATIAFWAPLAGVVAPFLLGTSLWRLRRAHELAVQAFLWAAIVASATVVLLLVVATFAPTR</sequence>
<gene>
    <name evidence="2" type="ORF">Cch01nite_36700</name>
</gene>
<organism evidence="2 3">
    <name type="scientific">Cellulomonas chitinilytica</name>
    <dbReference type="NCBI Taxonomy" id="398759"/>
    <lineage>
        <taxon>Bacteria</taxon>
        <taxon>Bacillati</taxon>
        <taxon>Actinomycetota</taxon>
        <taxon>Actinomycetes</taxon>
        <taxon>Micrococcales</taxon>
        <taxon>Cellulomonadaceae</taxon>
        <taxon>Cellulomonas</taxon>
    </lineage>
</organism>
<name>A0A919P3U9_9CELL</name>